<dbReference type="OrthoDB" id="1924699at2759"/>
<evidence type="ECO:0000256" key="2">
    <source>
        <dbReference type="ARBA" id="ARBA00007337"/>
    </source>
</evidence>
<evidence type="ECO:0000256" key="10">
    <source>
        <dbReference type="RuleBase" id="RU366039"/>
    </source>
</evidence>
<evidence type="ECO:0000256" key="6">
    <source>
        <dbReference type="ARBA" id="ARBA00023187"/>
    </source>
</evidence>
<name>A0A6A5ZHY3_9PLEO</name>
<evidence type="ECO:0000256" key="3">
    <source>
        <dbReference type="ARBA" id="ARBA00022664"/>
    </source>
</evidence>
<evidence type="ECO:0000256" key="5">
    <source>
        <dbReference type="ARBA" id="ARBA00022884"/>
    </source>
</evidence>
<evidence type="ECO:0000256" key="7">
    <source>
        <dbReference type="ARBA" id="ARBA00023242"/>
    </source>
</evidence>
<evidence type="ECO:0000259" key="11">
    <source>
        <dbReference type="Pfam" id="PF01248"/>
    </source>
</evidence>
<comment type="similarity">
    <text evidence="2 10">Belongs to the eukaryotic ribosomal protein eL8 family.</text>
</comment>
<feature type="domain" description="Ribosomal protein eL8/eL30/eS12/Gadd45" evidence="11">
    <location>
        <begin position="19"/>
        <end position="106"/>
    </location>
</feature>
<keyword evidence="5 10" id="KW-0694">RNA-binding</keyword>
<dbReference type="InterPro" id="IPR029064">
    <property type="entry name" value="Ribosomal_eL30-like_sf"/>
</dbReference>
<gene>
    <name evidence="12" type="ORF">BDV96DRAFT_372777</name>
</gene>
<evidence type="ECO:0000256" key="1">
    <source>
        <dbReference type="ARBA" id="ARBA00004604"/>
    </source>
</evidence>
<dbReference type="InterPro" id="IPR018492">
    <property type="entry name" value="Ribosomal_eL8/Nhp2"/>
</dbReference>
<dbReference type="GO" id="GO:0003723">
    <property type="term" value="F:RNA binding"/>
    <property type="evidence" value="ECO:0007669"/>
    <property type="project" value="UniProtKB-UniRule"/>
</dbReference>
<keyword evidence="13" id="KW-1185">Reference proteome</keyword>
<keyword evidence="3" id="KW-0507">mRNA processing</keyword>
<dbReference type="InterPro" id="IPR004038">
    <property type="entry name" value="Ribosomal_eL8/eL30/eS12/Gad45"/>
</dbReference>
<keyword evidence="4" id="KW-0747">Spliceosome</keyword>
<dbReference type="FunFam" id="3.30.1330.30:FF:000002">
    <property type="entry name" value="NHP2-like protein 1 homolog"/>
    <property type="match status" value="1"/>
</dbReference>
<sequence>MPSSLQTAWPLAHDPLTQQLLDLVQQASHYKQVRKGANESIKALNRGMAELVVLAANAAPIAVVLPLVLLCEDKNVPWIWLGSKSALGRACGVARPVIAVCVTSNEGGELAGQIGKMKEQVERLAV</sequence>
<dbReference type="GO" id="GO:0005681">
    <property type="term" value="C:spliceosomal complex"/>
    <property type="evidence" value="ECO:0007669"/>
    <property type="project" value="UniProtKB-KW"/>
</dbReference>
<dbReference type="EMBL" id="ML977316">
    <property type="protein sequence ID" value="KAF2119180.1"/>
    <property type="molecule type" value="Genomic_DNA"/>
</dbReference>
<dbReference type="GO" id="GO:0031120">
    <property type="term" value="P:snRNA pseudouridine synthesis"/>
    <property type="evidence" value="ECO:0007669"/>
    <property type="project" value="UniProtKB-UniRule"/>
</dbReference>
<reference evidence="12" key="1">
    <citation type="journal article" date="2020" name="Stud. Mycol.">
        <title>101 Dothideomycetes genomes: a test case for predicting lifestyles and emergence of pathogens.</title>
        <authorList>
            <person name="Haridas S."/>
            <person name="Albert R."/>
            <person name="Binder M."/>
            <person name="Bloem J."/>
            <person name="Labutti K."/>
            <person name="Salamov A."/>
            <person name="Andreopoulos B."/>
            <person name="Baker S."/>
            <person name="Barry K."/>
            <person name="Bills G."/>
            <person name="Bluhm B."/>
            <person name="Cannon C."/>
            <person name="Castanera R."/>
            <person name="Culley D."/>
            <person name="Daum C."/>
            <person name="Ezra D."/>
            <person name="Gonzalez J."/>
            <person name="Henrissat B."/>
            <person name="Kuo A."/>
            <person name="Liang C."/>
            <person name="Lipzen A."/>
            <person name="Lutzoni F."/>
            <person name="Magnuson J."/>
            <person name="Mondo S."/>
            <person name="Nolan M."/>
            <person name="Ohm R."/>
            <person name="Pangilinan J."/>
            <person name="Park H.-J."/>
            <person name="Ramirez L."/>
            <person name="Alfaro M."/>
            <person name="Sun H."/>
            <person name="Tritt A."/>
            <person name="Yoshinaga Y."/>
            <person name="Zwiers L.-H."/>
            <person name="Turgeon B."/>
            <person name="Goodwin S."/>
            <person name="Spatafora J."/>
            <person name="Crous P."/>
            <person name="Grigoriev I."/>
        </authorList>
    </citation>
    <scope>NUCLEOTIDE SEQUENCE</scope>
    <source>
        <strain evidence="12">CBS 627.86</strain>
    </source>
</reference>
<organism evidence="12 13">
    <name type="scientific">Lophiotrema nucula</name>
    <dbReference type="NCBI Taxonomy" id="690887"/>
    <lineage>
        <taxon>Eukaryota</taxon>
        <taxon>Fungi</taxon>
        <taxon>Dikarya</taxon>
        <taxon>Ascomycota</taxon>
        <taxon>Pezizomycotina</taxon>
        <taxon>Dothideomycetes</taxon>
        <taxon>Pleosporomycetidae</taxon>
        <taxon>Pleosporales</taxon>
        <taxon>Lophiotremataceae</taxon>
        <taxon>Lophiotrema</taxon>
    </lineage>
</organism>
<evidence type="ECO:0000256" key="4">
    <source>
        <dbReference type="ARBA" id="ARBA00022728"/>
    </source>
</evidence>
<dbReference type="PRINTS" id="PR00881">
    <property type="entry name" value="L7ARS6FAMILY"/>
</dbReference>
<dbReference type="SUPFAM" id="SSF55315">
    <property type="entry name" value="L30e-like"/>
    <property type="match status" value="1"/>
</dbReference>
<evidence type="ECO:0000256" key="9">
    <source>
        <dbReference type="ARBA" id="ARBA00037456"/>
    </source>
</evidence>
<accession>A0A6A5ZHY3</accession>
<dbReference type="Pfam" id="PF01248">
    <property type="entry name" value="Ribosomal_L7Ae"/>
    <property type="match status" value="1"/>
</dbReference>
<dbReference type="GO" id="GO:0000398">
    <property type="term" value="P:mRNA splicing, via spliceosome"/>
    <property type="evidence" value="ECO:0007669"/>
    <property type="project" value="UniProtKB-UniRule"/>
</dbReference>
<keyword evidence="6" id="KW-0508">mRNA splicing</keyword>
<evidence type="ECO:0000256" key="8">
    <source>
        <dbReference type="ARBA" id="ARBA00023274"/>
    </source>
</evidence>
<dbReference type="AlphaFoldDB" id="A0A6A5ZHY3"/>
<dbReference type="Proteomes" id="UP000799770">
    <property type="component" value="Unassembled WGS sequence"/>
</dbReference>
<comment type="function">
    <text evidence="10">Required for ribosome biogenesis. Part of a complex which catalyzes pseudouridylation of rRNA. This involves the isomerization of uridine such that the ribose is subsequently attached to C5, instead of the normal N1. Pseudouridine ('psi') residues may serve to stabilize the conformation of rRNAs.</text>
</comment>
<keyword evidence="8 10" id="KW-0687">Ribonucleoprotein</keyword>
<dbReference type="PRINTS" id="PR00883">
    <property type="entry name" value="NUCLEARHMG"/>
</dbReference>
<evidence type="ECO:0000313" key="13">
    <source>
        <dbReference type="Proteomes" id="UP000799770"/>
    </source>
</evidence>
<comment type="function">
    <text evidence="9">Common component of the spliceosome and rRNA processing machinery. In association with the spliceosomal U4/U6.U5 tri-snRNP particle, required for splicing of pre-mRNA. In association with box C/D snoRNPs, required for processing of pre-ribosomal RNA (rRNA) and site-specific 2'-O-methylation of substrate RNAs. Essential for the accumulation and stability of U4 snRNA, U6 snRNA, and box C/D snoRNAs.</text>
</comment>
<comment type="subcellular location">
    <subcellularLocation>
        <location evidence="1 10">Nucleus</location>
        <location evidence="1 10">Nucleolus</location>
    </subcellularLocation>
</comment>
<evidence type="ECO:0000313" key="12">
    <source>
        <dbReference type="EMBL" id="KAF2119180.1"/>
    </source>
</evidence>
<dbReference type="InterPro" id="IPR050257">
    <property type="entry name" value="eL8/uL1-like"/>
</dbReference>
<dbReference type="GO" id="GO:0031429">
    <property type="term" value="C:box H/ACA snoRNP complex"/>
    <property type="evidence" value="ECO:0007669"/>
    <property type="project" value="UniProtKB-UniRule"/>
</dbReference>
<dbReference type="PANTHER" id="PTHR23105">
    <property type="entry name" value="RIBOSOMAL PROTEIN L7AE FAMILY MEMBER"/>
    <property type="match status" value="1"/>
</dbReference>
<proteinExistence type="inferred from homology"/>
<dbReference type="InterPro" id="IPR002415">
    <property type="entry name" value="H/ACA_rnp_Nhp2-like"/>
</dbReference>
<protein>
    <recommendedName>
        <fullName evidence="10">H/ACA ribonucleoprotein complex subunit 2</fullName>
    </recommendedName>
    <alternativeName>
        <fullName evidence="10">Nucleolar protein family A member 2</fullName>
    </alternativeName>
</protein>
<keyword evidence="12" id="KW-0689">Ribosomal protein</keyword>
<dbReference type="Gene3D" id="3.30.1330.30">
    <property type="match status" value="1"/>
</dbReference>
<keyword evidence="7 10" id="KW-0539">Nucleus</keyword>
<dbReference type="GO" id="GO:0005840">
    <property type="term" value="C:ribosome"/>
    <property type="evidence" value="ECO:0007669"/>
    <property type="project" value="UniProtKB-KW"/>
</dbReference>